<proteinExistence type="predicted"/>
<feature type="domain" description="Isochorismatase-like" evidence="2">
    <location>
        <begin position="4"/>
        <end position="178"/>
    </location>
</feature>
<dbReference type="CDD" id="cd00431">
    <property type="entry name" value="cysteine_hydrolases"/>
    <property type="match status" value="1"/>
</dbReference>
<dbReference type="EMBL" id="JAIBOA010000004">
    <property type="protein sequence ID" value="MBW8482299.1"/>
    <property type="molecule type" value="Genomic_DNA"/>
</dbReference>
<organism evidence="3 4">
    <name type="scientific">Actinomadura parmotrematis</name>
    <dbReference type="NCBI Taxonomy" id="2864039"/>
    <lineage>
        <taxon>Bacteria</taxon>
        <taxon>Bacillati</taxon>
        <taxon>Actinomycetota</taxon>
        <taxon>Actinomycetes</taxon>
        <taxon>Streptosporangiales</taxon>
        <taxon>Thermomonosporaceae</taxon>
        <taxon>Actinomadura</taxon>
    </lineage>
</organism>
<dbReference type="InterPro" id="IPR000868">
    <property type="entry name" value="Isochorismatase-like_dom"/>
</dbReference>
<dbReference type="SUPFAM" id="SSF52499">
    <property type="entry name" value="Isochorismatase-like hydrolases"/>
    <property type="match status" value="1"/>
</dbReference>
<protein>
    <submittedName>
        <fullName evidence="3">Cysteine hydrolase</fullName>
    </submittedName>
</protein>
<dbReference type="Pfam" id="PF00857">
    <property type="entry name" value="Isochorismatase"/>
    <property type="match status" value="1"/>
</dbReference>
<dbReference type="RefSeq" id="WP_220164740.1">
    <property type="nucleotide sequence ID" value="NZ_JAIBOA010000004.1"/>
</dbReference>
<dbReference type="Proteomes" id="UP000774570">
    <property type="component" value="Unassembled WGS sequence"/>
</dbReference>
<name>A0ABS7FPJ6_9ACTN</name>
<evidence type="ECO:0000313" key="4">
    <source>
        <dbReference type="Proteomes" id="UP000774570"/>
    </source>
</evidence>
<dbReference type="PANTHER" id="PTHR43540">
    <property type="entry name" value="PEROXYUREIDOACRYLATE/UREIDOACRYLATE AMIDOHYDROLASE-RELATED"/>
    <property type="match status" value="1"/>
</dbReference>
<evidence type="ECO:0000259" key="2">
    <source>
        <dbReference type="Pfam" id="PF00857"/>
    </source>
</evidence>
<dbReference type="GO" id="GO:0016787">
    <property type="term" value="F:hydrolase activity"/>
    <property type="evidence" value="ECO:0007669"/>
    <property type="project" value="UniProtKB-KW"/>
</dbReference>
<comment type="caution">
    <text evidence="3">The sequence shown here is derived from an EMBL/GenBank/DDBJ whole genome shotgun (WGS) entry which is preliminary data.</text>
</comment>
<gene>
    <name evidence="3" type="ORF">K1Y72_07995</name>
</gene>
<dbReference type="PANTHER" id="PTHR43540:SF1">
    <property type="entry name" value="ISOCHORISMATASE HYDROLASE"/>
    <property type="match status" value="1"/>
</dbReference>
<reference evidence="3 4" key="1">
    <citation type="submission" date="2021-07" db="EMBL/GenBank/DDBJ databases">
        <title>Actinomadura sp. PM05-2 isolated from lichen.</title>
        <authorList>
            <person name="Somphong A."/>
            <person name="Phongsopitanun W."/>
            <person name="Tanasupawat S."/>
            <person name="Peongsungnone V."/>
        </authorList>
    </citation>
    <scope>NUCLEOTIDE SEQUENCE [LARGE SCALE GENOMIC DNA]</scope>
    <source>
        <strain evidence="3 4">PM05-2</strain>
    </source>
</reference>
<evidence type="ECO:0000256" key="1">
    <source>
        <dbReference type="ARBA" id="ARBA00022801"/>
    </source>
</evidence>
<dbReference type="Gene3D" id="3.40.50.850">
    <property type="entry name" value="Isochorismatase-like"/>
    <property type="match status" value="1"/>
</dbReference>
<evidence type="ECO:0000313" key="3">
    <source>
        <dbReference type="EMBL" id="MBW8482299.1"/>
    </source>
</evidence>
<keyword evidence="4" id="KW-1185">Reference proteome</keyword>
<accession>A0ABS7FPJ6</accession>
<dbReference type="InterPro" id="IPR050272">
    <property type="entry name" value="Isochorismatase-like_hydrls"/>
</dbReference>
<sequence length="187" mass="19321">MDQVLLVMDVQRAVVDALGDRAAAYTARLGATVAAARAAGVPVVHVVLSFRAGHPEIAPDNHGFRGLADADALGPGDPGAEIHPAVAPLPGEPVVAKHFYGAFAGTDLDTLLRAAGVRRLVLAGLATSGVVLSAQREAVERQYPHTVLSDGCDDPDPELHTVLMDRVLARTATVLTCAEWTAALPAG</sequence>
<dbReference type="InterPro" id="IPR036380">
    <property type="entry name" value="Isochorismatase-like_sf"/>
</dbReference>
<keyword evidence="1 3" id="KW-0378">Hydrolase</keyword>